<feature type="region of interest" description="Disordered" evidence="5">
    <location>
        <begin position="118"/>
        <end position="143"/>
    </location>
</feature>
<dbReference type="EMBL" id="PPHD01023039">
    <property type="protein sequence ID" value="POI27603.1"/>
    <property type="molecule type" value="Genomic_DNA"/>
</dbReference>
<dbReference type="InterPro" id="IPR014799">
    <property type="entry name" value="ASD2_dom"/>
</dbReference>
<dbReference type="GO" id="GO:0007015">
    <property type="term" value="P:actin filament organization"/>
    <property type="evidence" value="ECO:0007669"/>
    <property type="project" value="TreeGrafter"/>
</dbReference>
<dbReference type="GO" id="GO:0043296">
    <property type="term" value="C:apical junction complex"/>
    <property type="evidence" value="ECO:0007669"/>
    <property type="project" value="TreeGrafter"/>
</dbReference>
<protein>
    <recommendedName>
        <fullName evidence="6">ASD2 domain-containing protein</fullName>
    </recommendedName>
</protein>
<dbReference type="GO" id="GO:0030864">
    <property type="term" value="C:cortical actin cytoskeleton"/>
    <property type="evidence" value="ECO:0007669"/>
    <property type="project" value="TreeGrafter"/>
</dbReference>
<feature type="region of interest" description="Disordered" evidence="5">
    <location>
        <begin position="1"/>
        <end position="71"/>
    </location>
</feature>
<comment type="caution">
    <text evidence="7">The sequence shown here is derived from an EMBL/GenBank/DDBJ whole genome shotgun (WGS) entry which is preliminary data.</text>
</comment>
<evidence type="ECO:0000256" key="4">
    <source>
        <dbReference type="ARBA" id="ARBA00023212"/>
    </source>
</evidence>
<organism evidence="7 8">
    <name type="scientific">Bambusicola thoracicus</name>
    <name type="common">Chinese bamboo-partridge</name>
    <name type="synonym">Perdix thoracica</name>
    <dbReference type="NCBI Taxonomy" id="9083"/>
    <lineage>
        <taxon>Eukaryota</taxon>
        <taxon>Metazoa</taxon>
        <taxon>Chordata</taxon>
        <taxon>Craniata</taxon>
        <taxon>Vertebrata</taxon>
        <taxon>Euteleostomi</taxon>
        <taxon>Archelosauria</taxon>
        <taxon>Archosauria</taxon>
        <taxon>Dinosauria</taxon>
        <taxon>Saurischia</taxon>
        <taxon>Theropoda</taxon>
        <taxon>Coelurosauria</taxon>
        <taxon>Aves</taxon>
        <taxon>Neognathae</taxon>
        <taxon>Galloanserae</taxon>
        <taxon>Galliformes</taxon>
        <taxon>Phasianidae</taxon>
        <taxon>Perdicinae</taxon>
        <taxon>Bambusicola</taxon>
    </lineage>
</organism>
<gene>
    <name evidence="7" type="ORF">CIB84_008648</name>
</gene>
<name>A0A2P4SU18_BAMTH</name>
<comment type="subcellular location">
    <subcellularLocation>
        <location evidence="1">Cytoplasm</location>
        <location evidence="1">Cytoskeleton</location>
    </subcellularLocation>
</comment>
<comment type="similarity">
    <text evidence="2">Belongs to the shroom family.</text>
</comment>
<reference evidence="7 8" key="1">
    <citation type="submission" date="2018-01" db="EMBL/GenBank/DDBJ databases">
        <title>Comparison of the Chinese Bamboo Partridge and Red Junglefowl genome sequences highlights the importance of demography in genome evolution.</title>
        <authorList>
            <person name="Tiley G.P."/>
            <person name="Kimball R.T."/>
            <person name="Braun E.L."/>
            <person name="Burleigh J.G."/>
        </authorList>
    </citation>
    <scope>NUCLEOTIDE SEQUENCE [LARGE SCALE GENOMIC DNA]</scope>
    <source>
        <strain evidence="7">RTK389</strain>
        <tissue evidence="7">Blood</tissue>
    </source>
</reference>
<dbReference type="GO" id="GO:0016324">
    <property type="term" value="C:apical plasma membrane"/>
    <property type="evidence" value="ECO:0007669"/>
    <property type="project" value="TreeGrafter"/>
</dbReference>
<dbReference type="PROSITE" id="PS51307">
    <property type="entry name" value="ASD2"/>
    <property type="match status" value="1"/>
</dbReference>
<accession>A0A2P4SU18</accession>
<evidence type="ECO:0000256" key="1">
    <source>
        <dbReference type="ARBA" id="ARBA00004245"/>
    </source>
</evidence>
<keyword evidence="3" id="KW-0963">Cytoplasm</keyword>
<dbReference type="PANTHER" id="PTHR15012">
    <property type="entry name" value="APICAL PROTEIN/SHROOM-RELATED"/>
    <property type="match status" value="1"/>
</dbReference>
<feature type="domain" description="ASD2" evidence="6">
    <location>
        <begin position="70"/>
        <end position="410"/>
    </location>
</feature>
<evidence type="ECO:0000259" key="6">
    <source>
        <dbReference type="PROSITE" id="PS51307"/>
    </source>
</evidence>
<feature type="compositionally biased region" description="Basic and acidic residues" evidence="5">
    <location>
        <begin position="1"/>
        <end position="12"/>
    </location>
</feature>
<dbReference type="Pfam" id="PF08687">
    <property type="entry name" value="ASD2"/>
    <property type="match status" value="2"/>
</dbReference>
<dbReference type="GO" id="GO:0051015">
    <property type="term" value="F:actin filament binding"/>
    <property type="evidence" value="ECO:0007669"/>
    <property type="project" value="InterPro"/>
</dbReference>
<feature type="compositionally biased region" description="Basic and acidic residues" evidence="5">
    <location>
        <begin position="118"/>
        <end position="127"/>
    </location>
</feature>
<feature type="non-terminal residue" evidence="7">
    <location>
        <position position="1"/>
    </location>
</feature>
<evidence type="ECO:0000313" key="8">
    <source>
        <dbReference type="Proteomes" id="UP000237246"/>
    </source>
</evidence>
<dbReference type="PANTHER" id="PTHR15012:SF35">
    <property type="entry name" value="PROTEIN SHROOM4"/>
    <property type="match status" value="1"/>
</dbReference>
<keyword evidence="8" id="KW-1185">Reference proteome</keyword>
<evidence type="ECO:0000256" key="5">
    <source>
        <dbReference type="SAM" id="MobiDB-lite"/>
    </source>
</evidence>
<proteinExistence type="inferred from homology"/>
<dbReference type="GO" id="GO:0005912">
    <property type="term" value="C:adherens junction"/>
    <property type="evidence" value="ECO:0007669"/>
    <property type="project" value="TreeGrafter"/>
</dbReference>
<dbReference type="InterPro" id="IPR027685">
    <property type="entry name" value="Shroom_fam"/>
</dbReference>
<keyword evidence="4" id="KW-0206">Cytoskeleton</keyword>
<dbReference type="OrthoDB" id="10063560at2759"/>
<sequence>VREECSISKDPWEQEDPPQRLSRGQERGWSSECPLPAPSPVGTPGGPHSRSPEGSNARGVRPQPRRMNSEELLWDVAGRDRSLAGILVSPPVTTATVMGELLAAGDRQAWRERIQQDWHQEPQDRQGFEPISPPPGTAGSPPSYAAYYGKAELLGKVKELPEVAEGSSEEEEELERELVEKKAARYIAMPASMLPYVGPQPHLSLSPWQLQLVESLSRKLAVLREAQRGLQEDISANGALGEEVAARLQALCTPGEFDKYRLFVGDLDKVVNLLLSLSGRLARVENALSALGPHAASEDKVSDGNGGGVWGRAAAGLRDPRPGCRLQVALREKQRLLAAQLEDAKELREHVGRREEAVGAMVARYLPPEQLQDYRHFVKMKSALTAEQRELDEKIKLGQEQLRCLRESLGQAPTSC</sequence>
<dbReference type="Gene3D" id="6.10.250.3120">
    <property type="match status" value="1"/>
</dbReference>
<evidence type="ECO:0000313" key="7">
    <source>
        <dbReference type="EMBL" id="POI27603.1"/>
    </source>
</evidence>
<dbReference type="Proteomes" id="UP000237246">
    <property type="component" value="Unassembled WGS sequence"/>
</dbReference>
<evidence type="ECO:0000256" key="2">
    <source>
        <dbReference type="ARBA" id="ARBA00006469"/>
    </source>
</evidence>
<evidence type="ECO:0000256" key="3">
    <source>
        <dbReference type="ARBA" id="ARBA00022490"/>
    </source>
</evidence>
<dbReference type="AlphaFoldDB" id="A0A2P4SU18"/>